<dbReference type="Pfam" id="PF02753">
    <property type="entry name" value="PapD_C"/>
    <property type="match status" value="1"/>
</dbReference>
<evidence type="ECO:0000256" key="1">
    <source>
        <dbReference type="ARBA" id="ARBA00004418"/>
    </source>
</evidence>
<protein>
    <submittedName>
        <fullName evidence="12">Fimbria/pilus periplasmic chaperone</fullName>
    </submittedName>
</protein>
<dbReference type="InterPro" id="IPR001829">
    <property type="entry name" value="Pili_assmbl_chaperone_bac"/>
</dbReference>
<dbReference type="Gene3D" id="2.60.40.10">
    <property type="entry name" value="Immunoglobulins"/>
    <property type="match status" value="2"/>
</dbReference>
<name>A0A6B8MTK6_KLEOX</name>
<dbReference type="FunFam" id="2.60.40.10:FF:000458">
    <property type="entry name" value="Molecular chaperone FimC"/>
    <property type="match status" value="1"/>
</dbReference>
<comment type="subcellular location">
    <subcellularLocation>
        <location evidence="1 8">Periplasm</location>
    </subcellularLocation>
</comment>
<accession>A0A6B8MTK6</accession>
<feature type="domain" description="Pili assembly chaperone C-terminal" evidence="11">
    <location>
        <begin position="170"/>
        <end position="226"/>
    </location>
</feature>
<dbReference type="InterPro" id="IPR013783">
    <property type="entry name" value="Ig-like_fold"/>
</dbReference>
<sequence length="234" mass="25508">MKLPLFSRLLLLLLAGLALPAHSAIVITGTRVIYPAAEKEVSVKMNNNGSGPVLIQAWVDSGDPKSTPETAKAPFVLTPPINRVNAGRGQTLRLRYTGEALPQDKESVFYLNVLEVPPKVANPDKQNRLQMAFRSRLKIFFRPAGLSRNAATEAPSKVVWTRSGNQVTARNPTPFHITVAWLAEDDKGDKPISEGGMMAPGGTQTFTLNKSVTKFYPVIINDYGALRPFDIAGK</sequence>
<evidence type="ECO:0000259" key="10">
    <source>
        <dbReference type="Pfam" id="PF00345"/>
    </source>
</evidence>
<evidence type="ECO:0000313" key="13">
    <source>
        <dbReference type="Proteomes" id="UP000427108"/>
    </source>
</evidence>
<reference evidence="12 13" key="1">
    <citation type="submission" date="2019-11" db="EMBL/GenBank/DDBJ databases">
        <title>Isolation and Application of One Kind of P-Hydroxybenzoic Acid Degrading Bacterium in Mitigating Cropping Obstacle of Cucumber.</title>
        <authorList>
            <person name="Wu F."/>
            <person name="An Y."/>
        </authorList>
    </citation>
    <scope>NUCLEOTIDE SEQUENCE [LARGE SCALE GENOMIC DNA]</scope>
    <source>
        <strain evidence="12 13">P620</strain>
    </source>
</reference>
<evidence type="ECO:0000256" key="5">
    <source>
        <dbReference type="ARBA" id="ARBA00022764"/>
    </source>
</evidence>
<dbReference type="PANTHER" id="PTHR30251:SF2">
    <property type="entry name" value="FIMBRIAL CHAPERONE YADV-RELATED"/>
    <property type="match status" value="1"/>
</dbReference>
<dbReference type="RefSeq" id="WP_154678687.1">
    <property type="nucleotide sequence ID" value="NZ_CP046115.1"/>
</dbReference>
<dbReference type="Pfam" id="PF00345">
    <property type="entry name" value="PapD_N"/>
    <property type="match status" value="1"/>
</dbReference>
<evidence type="ECO:0000256" key="7">
    <source>
        <dbReference type="ARBA" id="ARBA00023319"/>
    </source>
</evidence>
<dbReference type="OrthoDB" id="9131059at2"/>
<dbReference type="InterPro" id="IPR008962">
    <property type="entry name" value="PapD-like_sf"/>
</dbReference>
<gene>
    <name evidence="12" type="ORF">GJ746_01900</name>
</gene>
<dbReference type="InterPro" id="IPR018046">
    <property type="entry name" value="Pili_assmbl_chaperone_CS"/>
</dbReference>
<keyword evidence="5" id="KW-0574">Periplasm</keyword>
<evidence type="ECO:0000259" key="11">
    <source>
        <dbReference type="Pfam" id="PF02753"/>
    </source>
</evidence>
<dbReference type="GO" id="GO:0071555">
    <property type="term" value="P:cell wall organization"/>
    <property type="evidence" value="ECO:0007669"/>
    <property type="project" value="InterPro"/>
</dbReference>
<dbReference type="PANTHER" id="PTHR30251">
    <property type="entry name" value="PILUS ASSEMBLY CHAPERONE"/>
    <property type="match status" value="1"/>
</dbReference>
<dbReference type="Proteomes" id="UP000427108">
    <property type="component" value="Chromosome"/>
</dbReference>
<evidence type="ECO:0000256" key="6">
    <source>
        <dbReference type="ARBA" id="ARBA00023186"/>
    </source>
</evidence>
<feature type="signal peptide" evidence="9">
    <location>
        <begin position="1"/>
        <end position="23"/>
    </location>
</feature>
<dbReference type="AlphaFoldDB" id="A0A6B8MTK6"/>
<dbReference type="PROSITE" id="PS00635">
    <property type="entry name" value="PILI_CHAPERONE"/>
    <property type="match status" value="1"/>
</dbReference>
<dbReference type="InterPro" id="IPR050643">
    <property type="entry name" value="Periplasmic_pilus_chap"/>
</dbReference>
<keyword evidence="6 8" id="KW-0143">Chaperone</keyword>
<keyword evidence="7" id="KW-0393">Immunoglobulin domain</keyword>
<evidence type="ECO:0000256" key="8">
    <source>
        <dbReference type="RuleBase" id="RU003918"/>
    </source>
</evidence>
<evidence type="ECO:0000256" key="9">
    <source>
        <dbReference type="SAM" id="SignalP"/>
    </source>
</evidence>
<feature type="domain" description="Pili assembly chaperone N-terminal" evidence="10">
    <location>
        <begin position="25"/>
        <end position="146"/>
    </location>
</feature>
<dbReference type="PRINTS" id="PR00969">
    <property type="entry name" value="CHAPERONPILI"/>
</dbReference>
<keyword evidence="3" id="KW-1029">Fimbrium biogenesis</keyword>
<dbReference type="InterPro" id="IPR016147">
    <property type="entry name" value="Pili_assmbl_chaperone_N"/>
</dbReference>
<proteinExistence type="inferred from homology"/>
<dbReference type="EMBL" id="CP046115">
    <property type="protein sequence ID" value="QGN36131.1"/>
    <property type="molecule type" value="Genomic_DNA"/>
</dbReference>
<dbReference type="SUPFAM" id="SSF49354">
    <property type="entry name" value="PapD-like"/>
    <property type="match status" value="1"/>
</dbReference>
<evidence type="ECO:0000313" key="12">
    <source>
        <dbReference type="EMBL" id="QGN36131.1"/>
    </source>
</evidence>
<evidence type="ECO:0000256" key="2">
    <source>
        <dbReference type="ARBA" id="ARBA00007399"/>
    </source>
</evidence>
<evidence type="ECO:0000256" key="3">
    <source>
        <dbReference type="ARBA" id="ARBA00022558"/>
    </source>
</evidence>
<dbReference type="GO" id="GO:0030288">
    <property type="term" value="C:outer membrane-bounded periplasmic space"/>
    <property type="evidence" value="ECO:0007669"/>
    <property type="project" value="InterPro"/>
</dbReference>
<dbReference type="SUPFAM" id="SSF49584">
    <property type="entry name" value="Periplasmic chaperone C-domain"/>
    <property type="match status" value="1"/>
</dbReference>
<feature type="chain" id="PRO_5025456681" evidence="9">
    <location>
        <begin position="24"/>
        <end position="234"/>
    </location>
</feature>
<evidence type="ECO:0000256" key="4">
    <source>
        <dbReference type="ARBA" id="ARBA00022729"/>
    </source>
</evidence>
<keyword evidence="4 9" id="KW-0732">Signal</keyword>
<organism evidence="12 13">
    <name type="scientific">Klebsiella oxytoca</name>
    <dbReference type="NCBI Taxonomy" id="571"/>
    <lineage>
        <taxon>Bacteria</taxon>
        <taxon>Pseudomonadati</taxon>
        <taxon>Pseudomonadota</taxon>
        <taxon>Gammaproteobacteria</taxon>
        <taxon>Enterobacterales</taxon>
        <taxon>Enterobacteriaceae</taxon>
        <taxon>Klebsiella/Raoultella group</taxon>
        <taxon>Klebsiella</taxon>
    </lineage>
</organism>
<dbReference type="InterPro" id="IPR036316">
    <property type="entry name" value="Pili_assmbl_chap_C_dom_sf"/>
</dbReference>
<dbReference type="InterPro" id="IPR016148">
    <property type="entry name" value="Pili_assmbl_chaperone_C"/>
</dbReference>
<comment type="similarity">
    <text evidence="2 8">Belongs to the periplasmic pilus chaperone family.</text>
</comment>